<dbReference type="GO" id="GO:0009307">
    <property type="term" value="P:DNA restriction-modification system"/>
    <property type="evidence" value="ECO:0007669"/>
    <property type="project" value="UniProtKB-KW"/>
</dbReference>
<evidence type="ECO:0000313" key="6">
    <source>
        <dbReference type="EMBL" id="BBP92321.1"/>
    </source>
</evidence>
<evidence type="ECO:0000256" key="4">
    <source>
        <dbReference type="ARBA" id="ARBA00038652"/>
    </source>
</evidence>
<dbReference type="InterPro" id="IPR044946">
    <property type="entry name" value="Restrct_endonuc_typeI_TRD_sf"/>
</dbReference>
<dbReference type="PANTHER" id="PTHR43140">
    <property type="entry name" value="TYPE-1 RESTRICTION ENZYME ECOKI SPECIFICITY PROTEIN"/>
    <property type="match status" value="1"/>
</dbReference>
<feature type="domain" description="Type I restriction modification DNA specificity" evidence="5">
    <location>
        <begin position="6"/>
        <end position="63"/>
    </location>
</feature>
<accession>A0A5S9MH94</accession>
<dbReference type="Pfam" id="PF01420">
    <property type="entry name" value="Methylase_S"/>
    <property type="match status" value="1"/>
</dbReference>
<comment type="subunit">
    <text evidence="4">The methyltransferase is composed of M and S polypeptides.</text>
</comment>
<comment type="similarity">
    <text evidence="1">Belongs to the type-I restriction system S methylase family.</text>
</comment>
<dbReference type="Proteomes" id="UP000464658">
    <property type="component" value="Chromosome"/>
</dbReference>
<dbReference type="SUPFAM" id="SSF116734">
    <property type="entry name" value="DNA methylase specificity domain"/>
    <property type="match status" value="1"/>
</dbReference>
<dbReference type="Gene3D" id="3.90.220.20">
    <property type="entry name" value="DNA methylase specificity domains"/>
    <property type="match status" value="1"/>
</dbReference>
<dbReference type="AlphaFoldDB" id="A0A5S9MH94"/>
<evidence type="ECO:0000259" key="5">
    <source>
        <dbReference type="Pfam" id="PF01420"/>
    </source>
</evidence>
<dbReference type="InterPro" id="IPR051212">
    <property type="entry name" value="Type-I_RE_S_subunit"/>
</dbReference>
<dbReference type="EMBL" id="AP021906">
    <property type="protein sequence ID" value="BBP92321.1"/>
    <property type="molecule type" value="Genomic_DNA"/>
</dbReference>
<name>A0A5S9MH94_BACIA</name>
<organism evidence="6 7">
    <name type="scientific">Bacillus safensis</name>
    <dbReference type="NCBI Taxonomy" id="561879"/>
    <lineage>
        <taxon>Bacteria</taxon>
        <taxon>Bacillati</taxon>
        <taxon>Bacillota</taxon>
        <taxon>Bacilli</taxon>
        <taxon>Bacillales</taxon>
        <taxon>Bacillaceae</taxon>
        <taxon>Bacillus</taxon>
    </lineage>
</organism>
<proteinExistence type="inferred from homology"/>
<gene>
    <name evidence="6" type="ORF">BsIDN1_59390</name>
</gene>
<dbReference type="GO" id="GO:0003677">
    <property type="term" value="F:DNA binding"/>
    <property type="evidence" value="ECO:0007669"/>
    <property type="project" value="UniProtKB-KW"/>
</dbReference>
<protein>
    <recommendedName>
        <fullName evidence="5">Type I restriction modification DNA specificity domain-containing protein</fullName>
    </recommendedName>
</protein>
<keyword evidence="3" id="KW-0238">DNA-binding</keyword>
<evidence type="ECO:0000256" key="2">
    <source>
        <dbReference type="ARBA" id="ARBA00022747"/>
    </source>
</evidence>
<keyword evidence="2" id="KW-0680">Restriction system</keyword>
<dbReference type="PANTHER" id="PTHR43140:SF1">
    <property type="entry name" value="TYPE I RESTRICTION ENZYME ECOKI SPECIFICITY SUBUNIT"/>
    <property type="match status" value="1"/>
</dbReference>
<evidence type="ECO:0000256" key="3">
    <source>
        <dbReference type="ARBA" id="ARBA00023125"/>
    </source>
</evidence>
<sequence length="93" mass="10959">MGHRTEIINLSHGGGQPNISQGIIRNIRIAIPPLELQSKIVTFVDKKFEETNQLINKKKKMIKLLELQRQSINHHRSCYKRFKSECENERFRC</sequence>
<evidence type="ECO:0000256" key="1">
    <source>
        <dbReference type="ARBA" id="ARBA00010923"/>
    </source>
</evidence>
<evidence type="ECO:0000313" key="7">
    <source>
        <dbReference type="Proteomes" id="UP000464658"/>
    </source>
</evidence>
<dbReference type="InterPro" id="IPR000055">
    <property type="entry name" value="Restrct_endonuc_typeI_TRD"/>
</dbReference>
<reference evidence="6 7" key="1">
    <citation type="submission" date="2019-12" db="EMBL/GenBank/DDBJ databases">
        <title>Full genome sequence of a Bacillus safensis strain isolated from commercially available natto in Indonesia.</title>
        <authorList>
            <person name="Yoshida M."/>
            <person name="Uomi M."/>
            <person name="Waturangi D."/>
            <person name="Ekaputri J.J."/>
            <person name="Setiamarga D.H.E."/>
        </authorList>
    </citation>
    <scope>NUCLEOTIDE SEQUENCE [LARGE SCALE GENOMIC DNA]</scope>
    <source>
        <strain evidence="6 7">IDN1</strain>
    </source>
</reference>